<dbReference type="Pfam" id="PF11896">
    <property type="entry name" value="GlgE_dom_N_S"/>
    <property type="match status" value="1"/>
</dbReference>
<dbReference type="RefSeq" id="WP_142524781.1">
    <property type="nucleotide sequence ID" value="NZ_CABFUZ020000093.1"/>
</dbReference>
<keyword evidence="2" id="KW-0808">Transferase</keyword>
<comment type="caution">
    <text evidence="2">The sequence shown here is derived from an EMBL/GenBank/DDBJ whole genome shotgun (WGS) entry which is preliminary data.</text>
</comment>
<dbReference type="GO" id="GO:0016757">
    <property type="term" value="F:glycosyltransferase activity"/>
    <property type="evidence" value="ECO:0007669"/>
    <property type="project" value="UniProtKB-KW"/>
</dbReference>
<evidence type="ECO:0000259" key="1">
    <source>
        <dbReference type="Pfam" id="PF11896"/>
    </source>
</evidence>
<feature type="domain" description="Alpha-1,4-glucan:maltose-1-phosphate maltosyltransferase" evidence="1">
    <location>
        <begin position="16"/>
        <end position="71"/>
    </location>
</feature>
<dbReference type="Gene3D" id="2.60.40.10">
    <property type="entry name" value="Immunoglobulins"/>
    <property type="match status" value="1"/>
</dbReference>
<dbReference type="InterPro" id="IPR021828">
    <property type="entry name" value="GlgE_dom_N/S"/>
</dbReference>
<dbReference type="InterPro" id="IPR013783">
    <property type="entry name" value="Ig-like_fold"/>
</dbReference>
<protein>
    <submittedName>
        <fullName evidence="2">Partial starch synthase (Maltosyl-transferring)</fullName>
        <ecNumber evidence="2">2.4.99.16</ecNumber>
    </submittedName>
</protein>
<name>A0A5E6MJA6_9BACT</name>
<dbReference type="EC" id="2.4.99.16" evidence="2"/>
<proteinExistence type="predicted"/>
<evidence type="ECO:0000313" key="3">
    <source>
        <dbReference type="Proteomes" id="UP000381693"/>
    </source>
</evidence>
<dbReference type="EMBL" id="CABFUZ020000093">
    <property type="protein sequence ID" value="VVM05592.1"/>
    <property type="molecule type" value="Genomic_DNA"/>
</dbReference>
<organism evidence="2 3">
    <name type="scientific">Methylacidimicrobium cyclopophantes</name>
    <dbReference type="NCBI Taxonomy" id="1041766"/>
    <lineage>
        <taxon>Bacteria</taxon>
        <taxon>Pseudomonadati</taxon>
        <taxon>Verrucomicrobiota</taxon>
        <taxon>Methylacidimicrobium</taxon>
    </lineage>
</organism>
<dbReference type="GO" id="GO:0004553">
    <property type="term" value="F:hydrolase activity, hydrolyzing O-glycosyl compounds"/>
    <property type="evidence" value="ECO:0007669"/>
    <property type="project" value="InterPro"/>
</dbReference>
<sequence>METCTLRSWPADGRRRAVVSRILPEIDDPRFPVKRALGEALCVQAHVFSDGHDRIEVRLRYRHQGDSEWRE</sequence>
<accession>A0A5E6MJA6</accession>
<keyword evidence="2" id="KW-0328">Glycosyltransferase</keyword>
<feature type="non-terminal residue" evidence="2">
    <location>
        <position position="71"/>
    </location>
</feature>
<gene>
    <name evidence="2" type="primary">glgE</name>
    <name evidence="2" type="ORF">MAMC_00703</name>
</gene>
<dbReference type="OrthoDB" id="9805159at2"/>
<keyword evidence="3" id="KW-1185">Reference proteome</keyword>
<dbReference type="AlphaFoldDB" id="A0A5E6MJA6"/>
<dbReference type="Proteomes" id="UP000381693">
    <property type="component" value="Unassembled WGS sequence"/>
</dbReference>
<evidence type="ECO:0000313" key="2">
    <source>
        <dbReference type="EMBL" id="VVM05592.1"/>
    </source>
</evidence>
<reference evidence="2" key="1">
    <citation type="submission" date="2019-09" db="EMBL/GenBank/DDBJ databases">
        <authorList>
            <person name="Cremers G."/>
        </authorList>
    </citation>
    <scope>NUCLEOTIDE SEQUENCE [LARGE SCALE GENOMIC DNA]</scope>
    <source>
        <strain evidence="2">3B</strain>
    </source>
</reference>